<dbReference type="Gene3D" id="1.10.630.10">
    <property type="entry name" value="Cytochrome P450"/>
    <property type="match status" value="1"/>
</dbReference>
<organism evidence="8 9">
    <name type="scientific">Mycobacterium paraffinicum</name>
    <dbReference type="NCBI Taxonomy" id="53378"/>
    <lineage>
        <taxon>Bacteria</taxon>
        <taxon>Bacillati</taxon>
        <taxon>Actinomycetota</taxon>
        <taxon>Actinomycetes</taxon>
        <taxon>Mycobacteriales</taxon>
        <taxon>Mycobacteriaceae</taxon>
        <taxon>Mycobacterium</taxon>
    </lineage>
</organism>
<dbReference type="Proteomes" id="UP001501417">
    <property type="component" value="Unassembled WGS sequence"/>
</dbReference>
<dbReference type="InterPro" id="IPR036396">
    <property type="entry name" value="Cyt_P450_sf"/>
</dbReference>
<dbReference type="InterPro" id="IPR002403">
    <property type="entry name" value="Cyt_P450_E_grp-IV"/>
</dbReference>
<keyword evidence="6 7" id="KW-0503">Monooxygenase</keyword>
<dbReference type="PROSITE" id="PS00086">
    <property type="entry name" value="CYTOCHROME_P450"/>
    <property type="match status" value="1"/>
</dbReference>
<keyword evidence="3 7" id="KW-0479">Metal-binding</keyword>
<evidence type="ECO:0000256" key="5">
    <source>
        <dbReference type="ARBA" id="ARBA00023004"/>
    </source>
</evidence>
<protein>
    <recommendedName>
        <fullName evidence="10">Cytochrome P450</fullName>
    </recommendedName>
</protein>
<evidence type="ECO:0000313" key="9">
    <source>
        <dbReference type="Proteomes" id="UP001501417"/>
    </source>
</evidence>
<evidence type="ECO:0000256" key="6">
    <source>
        <dbReference type="ARBA" id="ARBA00023033"/>
    </source>
</evidence>
<evidence type="ECO:0008006" key="10">
    <source>
        <dbReference type="Google" id="ProtNLM"/>
    </source>
</evidence>
<dbReference type="PANTHER" id="PTHR24291:SF50">
    <property type="entry name" value="BIFUNCTIONAL ALBAFLAVENONE MONOOXYGENASE_TERPENE SYNTHASE"/>
    <property type="match status" value="1"/>
</dbReference>
<dbReference type="PRINTS" id="PR00385">
    <property type="entry name" value="P450"/>
</dbReference>
<evidence type="ECO:0000313" key="8">
    <source>
        <dbReference type="EMBL" id="GAA4298769.1"/>
    </source>
</evidence>
<evidence type="ECO:0000256" key="7">
    <source>
        <dbReference type="RuleBase" id="RU000461"/>
    </source>
</evidence>
<dbReference type="PRINTS" id="PR00465">
    <property type="entry name" value="EP450IV"/>
</dbReference>
<dbReference type="InterPro" id="IPR050196">
    <property type="entry name" value="Cytochrome_P450_Monoox"/>
</dbReference>
<dbReference type="PANTHER" id="PTHR24291">
    <property type="entry name" value="CYTOCHROME P450 FAMILY 4"/>
    <property type="match status" value="1"/>
</dbReference>
<keyword evidence="2 7" id="KW-0349">Heme</keyword>
<keyword evidence="9" id="KW-1185">Reference proteome</keyword>
<comment type="similarity">
    <text evidence="1 7">Belongs to the cytochrome P450 family.</text>
</comment>
<evidence type="ECO:0000256" key="3">
    <source>
        <dbReference type="ARBA" id="ARBA00022723"/>
    </source>
</evidence>
<evidence type="ECO:0000256" key="1">
    <source>
        <dbReference type="ARBA" id="ARBA00010617"/>
    </source>
</evidence>
<evidence type="ECO:0000256" key="2">
    <source>
        <dbReference type="ARBA" id="ARBA00022617"/>
    </source>
</evidence>
<gene>
    <name evidence="8" type="ORF">GCM10023161_52100</name>
</gene>
<dbReference type="InterPro" id="IPR001128">
    <property type="entry name" value="Cyt_P450"/>
</dbReference>
<dbReference type="EMBL" id="BAABGF010000058">
    <property type="protein sequence ID" value="GAA4298769.1"/>
    <property type="molecule type" value="Genomic_DNA"/>
</dbReference>
<proteinExistence type="inferred from homology"/>
<comment type="caution">
    <text evidence="8">The sequence shown here is derived from an EMBL/GenBank/DDBJ whole genome shotgun (WGS) entry which is preliminary data.</text>
</comment>
<evidence type="ECO:0000256" key="4">
    <source>
        <dbReference type="ARBA" id="ARBA00023002"/>
    </source>
</evidence>
<reference evidence="9" key="1">
    <citation type="journal article" date="2019" name="Int. J. Syst. Evol. Microbiol.">
        <title>The Global Catalogue of Microorganisms (GCM) 10K type strain sequencing project: providing services to taxonomists for standard genome sequencing and annotation.</title>
        <authorList>
            <consortium name="The Broad Institute Genomics Platform"/>
            <consortium name="The Broad Institute Genome Sequencing Center for Infectious Disease"/>
            <person name="Wu L."/>
            <person name="Ma J."/>
        </authorList>
    </citation>
    <scope>NUCLEOTIDE SEQUENCE [LARGE SCALE GENOMIC DNA]</scope>
    <source>
        <strain evidence="9">JCM 17782</strain>
    </source>
</reference>
<dbReference type="Pfam" id="PF00067">
    <property type="entry name" value="p450"/>
    <property type="match status" value="1"/>
</dbReference>
<keyword evidence="4 7" id="KW-0560">Oxidoreductase</keyword>
<dbReference type="SUPFAM" id="SSF48264">
    <property type="entry name" value="Cytochrome P450"/>
    <property type="match status" value="1"/>
</dbReference>
<name>A0ABP8FA38_9MYCO</name>
<sequence>MEDYFFRHLPAARAGETEDLFAALCQATTEDGERFSDEDVVNHMIFLMMAAHDTSTITTTAVTYFLAKYPQWQEAAAAEAAAIGDGLPDIEALEKMTVIDLVIKEALRLLAPVPLVMRKTVRDVAIDGYHIPSNTLCAITPAVNHFDRTIWRDPERFDPSRFDEPRREDQHHRFAWVPFGGGAHKCIGMQFGTLEVKAILHRMLRSFTWKVPENYHVRWDNTSLPIPVDGLPLEMKRR</sequence>
<dbReference type="InterPro" id="IPR017972">
    <property type="entry name" value="Cyt_P450_CS"/>
</dbReference>
<keyword evidence="5 7" id="KW-0408">Iron</keyword>
<accession>A0ABP8FA38</accession>